<protein>
    <recommendedName>
        <fullName evidence="3">ABC transporter domain-containing protein</fullName>
    </recommendedName>
</protein>
<dbReference type="RefSeq" id="WP_242161893.1">
    <property type="nucleotide sequence ID" value="NZ_JBPAOU010000022.1"/>
</dbReference>
<gene>
    <name evidence="1" type="ORF">BCB44BAC_02446</name>
</gene>
<reference evidence="1 2" key="1">
    <citation type="submission" date="2016-08" db="EMBL/GenBank/DDBJ databases">
        <authorList>
            <person name="Loux V."/>
            <person name="Rue O."/>
        </authorList>
    </citation>
    <scope>NUCLEOTIDE SEQUENCE [LARGE SCALE GENOMIC DNA]</scope>
    <source>
        <strain evidence="1 2">AFSSA_08CEB44bac</strain>
    </source>
</reference>
<dbReference type="Gene3D" id="3.40.50.300">
    <property type="entry name" value="P-loop containing nucleotide triphosphate hydrolases"/>
    <property type="match status" value="1"/>
</dbReference>
<dbReference type="SUPFAM" id="SSF52540">
    <property type="entry name" value="P-loop containing nucleoside triphosphate hydrolases"/>
    <property type="match status" value="1"/>
</dbReference>
<proteinExistence type="predicted"/>
<accession>A0AAX2CI86</accession>
<dbReference type="AlphaFoldDB" id="A0AAX2CI86"/>
<dbReference type="Proteomes" id="UP000242164">
    <property type="component" value="Unassembled WGS sequence"/>
</dbReference>
<evidence type="ECO:0000313" key="2">
    <source>
        <dbReference type="Proteomes" id="UP000242164"/>
    </source>
</evidence>
<organism evidence="1 2">
    <name type="scientific">Bacillus cytotoxicus</name>
    <dbReference type="NCBI Taxonomy" id="580165"/>
    <lineage>
        <taxon>Bacteria</taxon>
        <taxon>Bacillati</taxon>
        <taxon>Bacillota</taxon>
        <taxon>Bacilli</taxon>
        <taxon>Bacillales</taxon>
        <taxon>Bacillaceae</taxon>
        <taxon>Bacillus</taxon>
        <taxon>Bacillus cereus group</taxon>
    </lineage>
</organism>
<evidence type="ECO:0000313" key="1">
    <source>
        <dbReference type="EMBL" id="SCL94813.1"/>
    </source>
</evidence>
<sequence length="63" mass="7381">MAVPLYGLDEKHIDESNIRETLRYENLEEFVEKQKDKLDTNISKSGDKLSGNEKQRLNIARLF</sequence>
<dbReference type="EMBL" id="FMIK01000029">
    <property type="protein sequence ID" value="SCL94813.1"/>
    <property type="molecule type" value="Genomic_DNA"/>
</dbReference>
<comment type="caution">
    <text evidence="1">The sequence shown here is derived from an EMBL/GenBank/DDBJ whole genome shotgun (WGS) entry which is preliminary data.</text>
</comment>
<dbReference type="InterPro" id="IPR027417">
    <property type="entry name" value="P-loop_NTPase"/>
</dbReference>
<evidence type="ECO:0008006" key="3">
    <source>
        <dbReference type="Google" id="ProtNLM"/>
    </source>
</evidence>
<name>A0AAX2CI86_9BACI</name>